<reference evidence="3 4" key="1">
    <citation type="submission" date="2015-07" db="EMBL/GenBank/DDBJ databases">
        <title>Whole genome sequence of Herpetosiphon geysericola DSM 7119.</title>
        <authorList>
            <person name="Hemp J."/>
            <person name="Ward L.M."/>
            <person name="Pace L.A."/>
            <person name="Fischer W.W."/>
        </authorList>
    </citation>
    <scope>NUCLEOTIDE SEQUENCE [LARGE SCALE GENOMIC DNA]</scope>
    <source>
        <strain evidence="3 4">DSM 7119</strain>
    </source>
</reference>
<keyword evidence="4" id="KW-1185">Reference proteome</keyword>
<evidence type="ECO:0000256" key="1">
    <source>
        <dbReference type="SAM" id="MobiDB-lite"/>
    </source>
</evidence>
<accession>A0A0P6Y4W5</accession>
<keyword evidence="2" id="KW-1133">Transmembrane helix</keyword>
<keyword evidence="2" id="KW-0812">Transmembrane</keyword>
<feature type="transmembrane region" description="Helical" evidence="2">
    <location>
        <begin position="206"/>
        <end position="232"/>
    </location>
</feature>
<protein>
    <submittedName>
        <fullName evidence="3">Uncharacterized protein</fullName>
    </submittedName>
</protein>
<feature type="compositionally biased region" description="Low complexity" evidence="1">
    <location>
        <begin position="77"/>
        <end position="86"/>
    </location>
</feature>
<evidence type="ECO:0000313" key="4">
    <source>
        <dbReference type="Proteomes" id="UP000050277"/>
    </source>
</evidence>
<sequence>MSSYTATMIARAKQAIAEDRKADAYAIIKPIVDAEPTNADAWRVLANATSDPQEAEIARAREAQARPLHTPRPTPQSARSASPTLAPALPKKPAIASGLILGGALLIGLGSIMPWQEITSGIFNKTVVGTDKLGFYTLACAALLFIAGLVVLFRDGTPARGGAALAGLAALGIGGYTAYDILSRAADVDKLRQVESALGGKSTVPAVFSSVPGIGIYAILLGALLAIAGALVQNQSS</sequence>
<keyword evidence="2" id="KW-0472">Membrane</keyword>
<dbReference type="RefSeq" id="WP_054537105.1">
    <property type="nucleotide sequence ID" value="NZ_LGKP01000040.1"/>
</dbReference>
<dbReference type="EMBL" id="LGKP01000040">
    <property type="protein sequence ID" value="KPL80221.1"/>
    <property type="molecule type" value="Genomic_DNA"/>
</dbReference>
<dbReference type="Proteomes" id="UP000050277">
    <property type="component" value="Unassembled WGS sequence"/>
</dbReference>
<feature type="transmembrane region" description="Helical" evidence="2">
    <location>
        <begin position="133"/>
        <end position="153"/>
    </location>
</feature>
<gene>
    <name evidence="3" type="ORF">SE18_24505</name>
</gene>
<dbReference type="STRING" id="70996.SE18_24505"/>
<organism evidence="3 4">
    <name type="scientific">Herpetosiphon geysericola</name>
    <dbReference type="NCBI Taxonomy" id="70996"/>
    <lineage>
        <taxon>Bacteria</taxon>
        <taxon>Bacillati</taxon>
        <taxon>Chloroflexota</taxon>
        <taxon>Chloroflexia</taxon>
        <taxon>Herpetosiphonales</taxon>
        <taxon>Herpetosiphonaceae</taxon>
        <taxon>Herpetosiphon</taxon>
    </lineage>
</organism>
<proteinExistence type="predicted"/>
<comment type="caution">
    <text evidence="3">The sequence shown here is derived from an EMBL/GenBank/DDBJ whole genome shotgun (WGS) entry which is preliminary data.</text>
</comment>
<evidence type="ECO:0000256" key="2">
    <source>
        <dbReference type="SAM" id="Phobius"/>
    </source>
</evidence>
<feature type="transmembrane region" description="Helical" evidence="2">
    <location>
        <begin position="165"/>
        <end position="186"/>
    </location>
</feature>
<feature type="region of interest" description="Disordered" evidence="1">
    <location>
        <begin position="64"/>
        <end position="86"/>
    </location>
</feature>
<evidence type="ECO:0000313" key="3">
    <source>
        <dbReference type="EMBL" id="KPL80221.1"/>
    </source>
</evidence>
<name>A0A0P6Y4W5_9CHLR</name>
<dbReference type="AlphaFoldDB" id="A0A0P6Y4W5"/>
<feature type="transmembrane region" description="Helical" evidence="2">
    <location>
        <begin position="94"/>
        <end position="113"/>
    </location>
</feature>